<protein>
    <submittedName>
        <fullName evidence="1">Uncharacterized protein</fullName>
    </submittedName>
</protein>
<dbReference type="EMBL" id="KZ293647">
    <property type="protein sequence ID" value="PBK99965.1"/>
    <property type="molecule type" value="Genomic_DNA"/>
</dbReference>
<reference evidence="2" key="1">
    <citation type="journal article" date="2017" name="Nat. Ecol. Evol.">
        <title>Genome expansion and lineage-specific genetic innovations in the forest pathogenic fungi Armillaria.</title>
        <authorList>
            <person name="Sipos G."/>
            <person name="Prasanna A.N."/>
            <person name="Walter M.C."/>
            <person name="O'Connor E."/>
            <person name="Balint B."/>
            <person name="Krizsan K."/>
            <person name="Kiss B."/>
            <person name="Hess J."/>
            <person name="Varga T."/>
            <person name="Slot J."/>
            <person name="Riley R."/>
            <person name="Boka B."/>
            <person name="Rigling D."/>
            <person name="Barry K."/>
            <person name="Lee J."/>
            <person name="Mihaltcheva S."/>
            <person name="LaButti K."/>
            <person name="Lipzen A."/>
            <person name="Waldron R."/>
            <person name="Moloney N.M."/>
            <person name="Sperisen C."/>
            <person name="Kredics L."/>
            <person name="Vagvoelgyi C."/>
            <person name="Patrignani A."/>
            <person name="Fitzpatrick D."/>
            <person name="Nagy I."/>
            <person name="Doyle S."/>
            <person name="Anderson J.B."/>
            <person name="Grigoriev I.V."/>
            <person name="Gueldener U."/>
            <person name="Muensterkoetter M."/>
            <person name="Nagy L.G."/>
        </authorList>
    </citation>
    <scope>NUCLEOTIDE SEQUENCE [LARGE SCALE GENOMIC DNA]</scope>
    <source>
        <strain evidence="2">Ar21-2</strain>
    </source>
</reference>
<evidence type="ECO:0000313" key="2">
    <source>
        <dbReference type="Proteomes" id="UP000217790"/>
    </source>
</evidence>
<dbReference type="OrthoDB" id="3061892at2759"/>
<proteinExistence type="predicted"/>
<sequence length="189" mass="21644">MALFPQYECREQEFMIRIVRGYEVVLVQENNKNIKERLTLINCQLLNLAKSAVFTQLIDYALYTAANLQCAINYNVLSLKKRKEYTDALFEMVTGHNHLLTLYKILGVTILLDPSVEMHTKTGTPTFSKMFPGTLEILETGLQPFSGKLSRLDDKNCVFLVNFLCTVGTKPVYTFIKKFVESLDDIVEE</sequence>
<keyword evidence="2" id="KW-1185">Reference proteome</keyword>
<organism evidence="1 2">
    <name type="scientific">Armillaria gallica</name>
    <name type="common">Bulbous honey fungus</name>
    <name type="synonym">Armillaria bulbosa</name>
    <dbReference type="NCBI Taxonomy" id="47427"/>
    <lineage>
        <taxon>Eukaryota</taxon>
        <taxon>Fungi</taxon>
        <taxon>Dikarya</taxon>
        <taxon>Basidiomycota</taxon>
        <taxon>Agaricomycotina</taxon>
        <taxon>Agaricomycetes</taxon>
        <taxon>Agaricomycetidae</taxon>
        <taxon>Agaricales</taxon>
        <taxon>Marasmiineae</taxon>
        <taxon>Physalacriaceae</taxon>
        <taxon>Armillaria</taxon>
    </lineage>
</organism>
<accession>A0A2H3DXN8</accession>
<dbReference type="AlphaFoldDB" id="A0A2H3DXN8"/>
<name>A0A2H3DXN8_ARMGA</name>
<dbReference type="Proteomes" id="UP000217790">
    <property type="component" value="Unassembled WGS sequence"/>
</dbReference>
<evidence type="ECO:0000313" key="1">
    <source>
        <dbReference type="EMBL" id="PBK99965.1"/>
    </source>
</evidence>
<dbReference type="InParanoid" id="A0A2H3DXN8"/>
<gene>
    <name evidence="1" type="ORF">ARMGADRAFT_1026062</name>
</gene>